<dbReference type="EMBL" id="JAUJEA010000006">
    <property type="protein sequence ID" value="MDN5203253.1"/>
    <property type="molecule type" value="Genomic_DNA"/>
</dbReference>
<evidence type="ECO:0000259" key="7">
    <source>
        <dbReference type="Pfam" id="PF00884"/>
    </source>
</evidence>
<dbReference type="PANTHER" id="PTHR47371:SF3">
    <property type="entry name" value="PHOSPHOGLYCEROL TRANSFERASE I"/>
    <property type="match status" value="1"/>
</dbReference>
<reference evidence="8" key="1">
    <citation type="submission" date="2023-06" db="EMBL/GenBank/DDBJ databases">
        <title>Genomic of Parafulvivirga corallium.</title>
        <authorList>
            <person name="Wang G."/>
        </authorList>
    </citation>
    <scope>NUCLEOTIDE SEQUENCE</scope>
    <source>
        <strain evidence="8">BMA10</strain>
    </source>
</reference>
<evidence type="ECO:0000256" key="1">
    <source>
        <dbReference type="ARBA" id="ARBA00004651"/>
    </source>
</evidence>
<dbReference type="Gene3D" id="3.40.720.10">
    <property type="entry name" value="Alkaline Phosphatase, subunit A"/>
    <property type="match status" value="1"/>
</dbReference>
<evidence type="ECO:0000256" key="3">
    <source>
        <dbReference type="ARBA" id="ARBA00022692"/>
    </source>
</evidence>
<organism evidence="8 9">
    <name type="scientific">Splendidivirga corallicola</name>
    <dbReference type="NCBI Taxonomy" id="3051826"/>
    <lineage>
        <taxon>Bacteria</taxon>
        <taxon>Pseudomonadati</taxon>
        <taxon>Bacteroidota</taxon>
        <taxon>Cytophagia</taxon>
        <taxon>Cytophagales</taxon>
        <taxon>Splendidivirgaceae</taxon>
        <taxon>Splendidivirga</taxon>
    </lineage>
</organism>
<feature type="transmembrane region" description="Helical" evidence="6">
    <location>
        <begin position="103"/>
        <end position="125"/>
    </location>
</feature>
<dbReference type="SUPFAM" id="SSF53649">
    <property type="entry name" value="Alkaline phosphatase-like"/>
    <property type="match status" value="1"/>
</dbReference>
<gene>
    <name evidence="8" type="ORF">QQ008_17820</name>
</gene>
<dbReference type="InterPro" id="IPR012160">
    <property type="entry name" value="LtaS-like"/>
</dbReference>
<protein>
    <submittedName>
        <fullName evidence="8">Sulfatase-like hydrolase/transferase</fullName>
    </submittedName>
</protein>
<evidence type="ECO:0000256" key="2">
    <source>
        <dbReference type="ARBA" id="ARBA00022475"/>
    </source>
</evidence>
<feature type="transmembrane region" description="Helical" evidence="6">
    <location>
        <begin position="21"/>
        <end position="46"/>
    </location>
</feature>
<dbReference type="Gene3D" id="3.30.1120.80">
    <property type="match status" value="1"/>
</dbReference>
<feature type="domain" description="Sulfatase N-terminal" evidence="7">
    <location>
        <begin position="285"/>
        <end position="559"/>
    </location>
</feature>
<dbReference type="PANTHER" id="PTHR47371">
    <property type="entry name" value="LIPOTEICHOIC ACID SYNTHASE"/>
    <property type="match status" value="1"/>
</dbReference>
<accession>A0ABT8KUE2</accession>
<dbReference type="RefSeq" id="WP_346753276.1">
    <property type="nucleotide sequence ID" value="NZ_JAUJEA010000006.1"/>
</dbReference>
<feature type="transmembrane region" description="Helical" evidence="6">
    <location>
        <begin position="185"/>
        <end position="205"/>
    </location>
</feature>
<keyword evidence="2" id="KW-1003">Cell membrane</keyword>
<comment type="caution">
    <text evidence="8">The sequence shown here is derived from an EMBL/GenBank/DDBJ whole genome shotgun (WGS) entry which is preliminary data.</text>
</comment>
<evidence type="ECO:0000256" key="6">
    <source>
        <dbReference type="SAM" id="Phobius"/>
    </source>
</evidence>
<dbReference type="Pfam" id="PF00884">
    <property type="entry name" value="Sulfatase"/>
    <property type="match status" value="1"/>
</dbReference>
<dbReference type="InterPro" id="IPR017850">
    <property type="entry name" value="Alkaline_phosphatase_core_sf"/>
</dbReference>
<keyword evidence="9" id="KW-1185">Reference proteome</keyword>
<dbReference type="InterPro" id="IPR000917">
    <property type="entry name" value="Sulfatase_N"/>
</dbReference>
<proteinExistence type="predicted"/>
<keyword evidence="4 6" id="KW-1133">Transmembrane helix</keyword>
<dbReference type="PIRSF" id="PIRSF005091">
    <property type="entry name" value="Mmb_sulf_HI1246"/>
    <property type="match status" value="1"/>
</dbReference>
<evidence type="ECO:0000256" key="5">
    <source>
        <dbReference type="ARBA" id="ARBA00023136"/>
    </source>
</evidence>
<evidence type="ECO:0000313" key="8">
    <source>
        <dbReference type="EMBL" id="MDN5203253.1"/>
    </source>
</evidence>
<dbReference type="InterPro" id="IPR050448">
    <property type="entry name" value="OpgB/LTA_synthase_biosynth"/>
</dbReference>
<feature type="transmembrane region" description="Helical" evidence="6">
    <location>
        <begin position="73"/>
        <end position="91"/>
    </location>
</feature>
<feature type="transmembrane region" description="Helical" evidence="6">
    <location>
        <begin position="155"/>
        <end position="173"/>
    </location>
</feature>
<dbReference type="CDD" id="cd16015">
    <property type="entry name" value="LTA_synthase"/>
    <property type="match status" value="1"/>
</dbReference>
<comment type="subcellular location">
    <subcellularLocation>
        <location evidence="1">Cell membrane</location>
        <topology evidence="1">Multi-pass membrane protein</topology>
    </subcellularLocation>
</comment>
<dbReference type="Proteomes" id="UP001172082">
    <property type="component" value="Unassembled WGS sequence"/>
</dbReference>
<keyword evidence="5 6" id="KW-0472">Membrane</keyword>
<evidence type="ECO:0000256" key="4">
    <source>
        <dbReference type="ARBA" id="ARBA00022989"/>
    </source>
</evidence>
<name>A0ABT8KUE2_9BACT</name>
<sequence>MNTSNNKFKEVIKAVPLDWSIYSALIIRLLIAMLLFSLCRIGFYLVNQGFFPGMEFGKFTRIMWGGLKFDLSAILYINLLFIFFNLIPFKFRTNVVYQRVLKYLFFVTNGIGLAANCGDFIYYQFILKRTTSSVFEAFAGEGQMGGLFVRFLFDYWYVTLTWIGLIVLMVFLYNKVKIVESNKRFSFLYFLTSTAVMLGLAYLIVGGIRGGFRHSTRPITLNNAGKYVEKPNEMAIVLNTPFCLIRTIDKPAPKKVKFFETDEALTSVFDPVQSVSDTAAFRKENVMVIILESFGREYFGTLNQHLENGAYKGYTPFLDSLIQHSYTFQNSFANGHKSIDALPSVTTSIPAFQYSYVLSHYSGNKINSIASLLGEKGYHTAYLYGGPNGSLGYESFVNIAGFDEYVGMNEYGNSDDYDGIWGIWDEEFFQFSADNLNRMPEPFCSVLMSVSSHHPFKVPEKHEGRFDKGKVPLHQCIGYTDHALKRFFQKVSKMPWYKNTLFVITADHTSVASYPEYRTSVGVHAVPIILFKPGSDLVGRKDYVVQQADVMPTVLNYLNYDGSFVSFGNDMLNDSTRHFALNYTGNAYQLIQNEHVLQFDGERVVGLYNYQTDRLLLENLAGKKPEVEKPMENLIKAIVQQYNTRMIDDNMTVN</sequence>
<evidence type="ECO:0000313" key="9">
    <source>
        <dbReference type="Proteomes" id="UP001172082"/>
    </source>
</evidence>
<keyword evidence="3 6" id="KW-0812">Transmembrane</keyword>